<protein>
    <submittedName>
        <fullName evidence="1">Uncharacterized protein</fullName>
    </submittedName>
</protein>
<dbReference type="AlphaFoldDB" id="A0A9Q3YJH0"/>
<reference evidence="1" key="1">
    <citation type="submission" date="2020-09" db="EMBL/GenBank/DDBJ databases">
        <title>Genome sequence of Vibrio parahaemolyticus isolates.</title>
        <authorList>
            <person name="Hammerl J.A."/>
            <person name="Strauch E."/>
        </authorList>
    </citation>
    <scope>NUCLEOTIDE SEQUENCE</scope>
    <source>
        <strain evidence="1">17-VB00146</strain>
    </source>
</reference>
<proteinExistence type="predicted"/>
<dbReference type="RefSeq" id="WP_042769976.1">
    <property type="nucleotide sequence ID" value="NZ_JACVHL010000011.1"/>
</dbReference>
<name>A0A9Q3YJH0_VIBPH</name>
<comment type="caution">
    <text evidence="1">The sequence shown here is derived from an EMBL/GenBank/DDBJ whole genome shotgun (WGS) entry which is preliminary data.</text>
</comment>
<dbReference type="EMBL" id="JACVHL010000011">
    <property type="protein sequence ID" value="MCC3805918.1"/>
    <property type="molecule type" value="Genomic_DNA"/>
</dbReference>
<evidence type="ECO:0000313" key="1">
    <source>
        <dbReference type="EMBL" id="MCC3805918.1"/>
    </source>
</evidence>
<gene>
    <name evidence="1" type="ORF">IB292_12765</name>
</gene>
<accession>A0A9Q3YJH0</accession>
<evidence type="ECO:0000313" key="2">
    <source>
        <dbReference type="Proteomes" id="UP000726777"/>
    </source>
</evidence>
<sequence length="247" mass="28615">MATKAETIEGVRKLISIIDSSSSQIVESTAPLYQLINVLERTNSSRGLRYTLDSLKFVNVSEQQFICRDTWKVGSLDVRLHVSVSLMPNLDFEFGNVNESVIEITYEAINNSNKIARGAWHLDCHGHHSGVPDFIHPSNHIHHGGRKVKDNTQDYGELVLLDAPRLMHPPLDIFLAFDFLLTNFIERRIWQSFREDTRYKELIKLAQVKWWQKYYQQIADYWNHQTSGIGDVEKRQTAQLAIPYLYI</sequence>
<organism evidence="1 2">
    <name type="scientific">Vibrio parahaemolyticus</name>
    <dbReference type="NCBI Taxonomy" id="670"/>
    <lineage>
        <taxon>Bacteria</taxon>
        <taxon>Pseudomonadati</taxon>
        <taxon>Pseudomonadota</taxon>
        <taxon>Gammaproteobacteria</taxon>
        <taxon>Vibrionales</taxon>
        <taxon>Vibrionaceae</taxon>
        <taxon>Vibrio</taxon>
    </lineage>
</organism>
<dbReference type="Proteomes" id="UP000726777">
    <property type="component" value="Unassembled WGS sequence"/>
</dbReference>